<feature type="compositionally biased region" description="Polar residues" evidence="1">
    <location>
        <begin position="47"/>
        <end position="59"/>
    </location>
</feature>
<accession>A0A9W9ZMT3</accession>
<name>A0A9W9ZMT3_9CNID</name>
<evidence type="ECO:0000313" key="2">
    <source>
        <dbReference type="EMBL" id="KAJ7383753.1"/>
    </source>
</evidence>
<reference evidence="2" key="1">
    <citation type="submission" date="2023-01" db="EMBL/GenBank/DDBJ databases">
        <title>Genome assembly of the deep-sea coral Lophelia pertusa.</title>
        <authorList>
            <person name="Herrera S."/>
            <person name="Cordes E."/>
        </authorList>
    </citation>
    <scope>NUCLEOTIDE SEQUENCE</scope>
    <source>
        <strain evidence="2">USNM1676648</strain>
        <tissue evidence="2">Polyp</tissue>
    </source>
</reference>
<gene>
    <name evidence="2" type="ORF">OS493_026284</name>
</gene>
<organism evidence="2 3">
    <name type="scientific">Desmophyllum pertusum</name>
    <dbReference type="NCBI Taxonomy" id="174260"/>
    <lineage>
        <taxon>Eukaryota</taxon>
        <taxon>Metazoa</taxon>
        <taxon>Cnidaria</taxon>
        <taxon>Anthozoa</taxon>
        <taxon>Hexacorallia</taxon>
        <taxon>Scleractinia</taxon>
        <taxon>Caryophylliina</taxon>
        <taxon>Caryophylliidae</taxon>
        <taxon>Desmophyllum</taxon>
    </lineage>
</organism>
<dbReference type="EMBL" id="MU825895">
    <property type="protein sequence ID" value="KAJ7383753.1"/>
    <property type="molecule type" value="Genomic_DNA"/>
</dbReference>
<sequence length="107" mass="12222">MKSVSRFVEQFKVDSSAVHQSASFTDLAVPWIPERLFTGRSRKDTAQAPSTKSAPTSQGMKKADKERLELTRIVTHKNVELAERVKSNENERRLFSFELSRLRGENL</sequence>
<dbReference type="Proteomes" id="UP001163046">
    <property type="component" value="Unassembled WGS sequence"/>
</dbReference>
<evidence type="ECO:0000313" key="3">
    <source>
        <dbReference type="Proteomes" id="UP001163046"/>
    </source>
</evidence>
<proteinExistence type="predicted"/>
<comment type="caution">
    <text evidence="2">The sequence shown here is derived from an EMBL/GenBank/DDBJ whole genome shotgun (WGS) entry which is preliminary data.</text>
</comment>
<feature type="region of interest" description="Disordered" evidence="1">
    <location>
        <begin position="39"/>
        <end position="64"/>
    </location>
</feature>
<evidence type="ECO:0000256" key="1">
    <source>
        <dbReference type="SAM" id="MobiDB-lite"/>
    </source>
</evidence>
<protein>
    <submittedName>
        <fullName evidence="2">Uncharacterized protein</fullName>
    </submittedName>
</protein>
<dbReference type="AlphaFoldDB" id="A0A9W9ZMT3"/>
<keyword evidence="3" id="KW-1185">Reference proteome</keyword>